<sequence>QVAIAWSLSKDVISAPIVGTTNLSNLYDLLGAIDIELTEEEIKQLEEPYVAQAIQGYV</sequence>
<dbReference type="AlphaFoldDB" id="A0A8H3H0J4"/>
<dbReference type="Proteomes" id="UP000663846">
    <property type="component" value="Unassembled WGS sequence"/>
</dbReference>
<accession>A0A8H3H0J4</accession>
<dbReference type="SUPFAM" id="SSF51430">
    <property type="entry name" value="NAD(P)-linked oxidoreductase"/>
    <property type="match status" value="1"/>
</dbReference>
<protein>
    <recommendedName>
        <fullName evidence="1">NADP-dependent oxidoreductase domain-containing protein</fullName>
    </recommendedName>
</protein>
<proteinExistence type="predicted"/>
<feature type="non-terminal residue" evidence="2">
    <location>
        <position position="1"/>
    </location>
</feature>
<evidence type="ECO:0000313" key="3">
    <source>
        <dbReference type="Proteomes" id="UP000663846"/>
    </source>
</evidence>
<evidence type="ECO:0000313" key="2">
    <source>
        <dbReference type="EMBL" id="CAE6475614.1"/>
    </source>
</evidence>
<dbReference type="EMBL" id="CAJMWS010001217">
    <property type="protein sequence ID" value="CAE6475614.1"/>
    <property type="molecule type" value="Genomic_DNA"/>
</dbReference>
<feature type="domain" description="NADP-dependent oxidoreductase" evidence="1">
    <location>
        <begin position="1"/>
        <end position="47"/>
    </location>
</feature>
<comment type="caution">
    <text evidence="2">The sequence shown here is derived from an EMBL/GenBank/DDBJ whole genome shotgun (WGS) entry which is preliminary data.</text>
</comment>
<name>A0A8H3H0J4_9AGAM</name>
<dbReference type="InterPro" id="IPR036812">
    <property type="entry name" value="NAD(P)_OxRdtase_dom_sf"/>
</dbReference>
<gene>
    <name evidence="2" type="ORF">RDB_LOCUS184133</name>
</gene>
<evidence type="ECO:0000259" key="1">
    <source>
        <dbReference type="Pfam" id="PF00248"/>
    </source>
</evidence>
<dbReference type="Gene3D" id="3.20.20.100">
    <property type="entry name" value="NADP-dependent oxidoreductase domain"/>
    <property type="match status" value="1"/>
</dbReference>
<reference evidence="2" key="1">
    <citation type="submission" date="2021-01" db="EMBL/GenBank/DDBJ databases">
        <authorList>
            <person name="Kaushik A."/>
        </authorList>
    </citation>
    <scope>NUCLEOTIDE SEQUENCE</scope>
    <source>
        <strain evidence="2">AG1-1C</strain>
    </source>
</reference>
<organism evidence="2 3">
    <name type="scientific">Rhizoctonia solani</name>
    <dbReference type="NCBI Taxonomy" id="456999"/>
    <lineage>
        <taxon>Eukaryota</taxon>
        <taxon>Fungi</taxon>
        <taxon>Dikarya</taxon>
        <taxon>Basidiomycota</taxon>
        <taxon>Agaricomycotina</taxon>
        <taxon>Agaricomycetes</taxon>
        <taxon>Cantharellales</taxon>
        <taxon>Ceratobasidiaceae</taxon>
        <taxon>Rhizoctonia</taxon>
    </lineage>
</organism>
<dbReference type="Pfam" id="PF00248">
    <property type="entry name" value="Aldo_ket_red"/>
    <property type="match status" value="1"/>
</dbReference>
<dbReference type="InterPro" id="IPR023210">
    <property type="entry name" value="NADP_OxRdtase_dom"/>
</dbReference>